<comment type="similarity">
    <text evidence="1">Belongs to the nitronate monooxygenase family. NMO class I subfamily.</text>
</comment>
<evidence type="ECO:0000256" key="4">
    <source>
        <dbReference type="ARBA" id="ARBA00023002"/>
    </source>
</evidence>
<keyword evidence="8" id="KW-1185">Reference proteome</keyword>
<dbReference type="InterPro" id="IPR004136">
    <property type="entry name" value="NMO"/>
</dbReference>
<dbReference type="Proteomes" id="UP000198318">
    <property type="component" value="Unassembled WGS sequence"/>
</dbReference>
<organism evidence="7 8">
    <name type="scientific">Actinomadura meyerae</name>
    <dbReference type="NCBI Taxonomy" id="240840"/>
    <lineage>
        <taxon>Bacteria</taxon>
        <taxon>Bacillati</taxon>
        <taxon>Actinomycetota</taxon>
        <taxon>Actinomycetes</taxon>
        <taxon>Streptosporangiales</taxon>
        <taxon>Thermomonosporaceae</taxon>
        <taxon>Actinomadura</taxon>
    </lineage>
</organism>
<evidence type="ECO:0000256" key="3">
    <source>
        <dbReference type="ARBA" id="ARBA00022643"/>
    </source>
</evidence>
<reference evidence="7 8" key="1">
    <citation type="submission" date="2017-06" db="EMBL/GenBank/DDBJ databases">
        <authorList>
            <person name="Kim H.J."/>
            <person name="Triplett B.A."/>
        </authorList>
    </citation>
    <scope>NUCLEOTIDE SEQUENCE [LARGE SCALE GENOMIC DNA]</scope>
    <source>
        <strain evidence="7 8">DSM 44715</strain>
    </source>
</reference>
<dbReference type="AlphaFoldDB" id="A0A239L4Q1"/>
<keyword evidence="3" id="KW-0288">FMN</keyword>
<protein>
    <submittedName>
        <fullName evidence="7">Nitronate monooxygenase</fullName>
    </submittedName>
</protein>
<evidence type="ECO:0000256" key="1">
    <source>
        <dbReference type="ARBA" id="ARBA00009881"/>
    </source>
</evidence>
<dbReference type="Gene3D" id="3.20.20.70">
    <property type="entry name" value="Aldolase class I"/>
    <property type="match status" value="1"/>
</dbReference>
<evidence type="ECO:0000256" key="6">
    <source>
        <dbReference type="SAM" id="MobiDB-lite"/>
    </source>
</evidence>
<feature type="region of interest" description="Disordered" evidence="6">
    <location>
        <begin position="304"/>
        <end position="331"/>
    </location>
</feature>
<dbReference type="OrthoDB" id="9778912at2"/>
<dbReference type="InterPro" id="IPR013785">
    <property type="entry name" value="Aldolase_TIM"/>
</dbReference>
<dbReference type="CDD" id="cd04730">
    <property type="entry name" value="NPD_like"/>
    <property type="match status" value="1"/>
</dbReference>
<dbReference type="PANTHER" id="PTHR42747">
    <property type="entry name" value="NITRONATE MONOOXYGENASE-RELATED"/>
    <property type="match status" value="1"/>
</dbReference>
<evidence type="ECO:0000313" key="8">
    <source>
        <dbReference type="Proteomes" id="UP000198318"/>
    </source>
</evidence>
<evidence type="ECO:0000256" key="5">
    <source>
        <dbReference type="ARBA" id="ARBA00023033"/>
    </source>
</evidence>
<evidence type="ECO:0000313" key="7">
    <source>
        <dbReference type="EMBL" id="SNT25587.1"/>
    </source>
</evidence>
<keyword evidence="5 7" id="KW-0503">Monooxygenase</keyword>
<keyword evidence="4" id="KW-0560">Oxidoreductase</keyword>
<gene>
    <name evidence="7" type="ORF">SAMN05443665_102117</name>
</gene>
<keyword evidence="2" id="KW-0285">Flavoprotein</keyword>
<dbReference type="PANTHER" id="PTHR42747:SF4">
    <property type="entry name" value="BLR1330 PROTEIN"/>
    <property type="match status" value="1"/>
</dbReference>
<dbReference type="EMBL" id="FZOR01000021">
    <property type="protein sequence ID" value="SNT25587.1"/>
    <property type="molecule type" value="Genomic_DNA"/>
</dbReference>
<feature type="compositionally biased region" description="Polar residues" evidence="6">
    <location>
        <begin position="317"/>
        <end position="331"/>
    </location>
</feature>
<proteinExistence type="inferred from homology"/>
<evidence type="ECO:0000256" key="2">
    <source>
        <dbReference type="ARBA" id="ARBA00022630"/>
    </source>
</evidence>
<dbReference type="GO" id="GO:0018580">
    <property type="term" value="F:nitronate monooxygenase activity"/>
    <property type="evidence" value="ECO:0007669"/>
    <property type="project" value="InterPro"/>
</dbReference>
<name>A0A239L4Q1_9ACTN</name>
<sequence>MALPSRLDRLALPLVAAPMTDVSGPDLVTAACRNGVVGSFPTHNARTPSELDGWLEQITAGLADLEDEAAPFAANLVVHRSNQRLAGDVASLIRHEVPLVITSVGSPAPVLAPLQDAGCLVFADVASMRHVQRAIDAGVDGLVLLTAGAGGQTGWANPLSFVRAVRGQFDGPIVLAGGVSDGVALWAAQALGADLAYMGTKFIATTESLADDAFRQALVESSLDDVTLTTALSGLPANFLDGWLKKATADAPPQGADGFAQQRLLNQRNVWSAGHSVSGITGILSVAELVEQTLREYDQARQATAEALQRATEHRQSASPRQSTATPGSGR</sequence>
<accession>A0A239L4Q1</accession>
<dbReference type="SUPFAM" id="SSF51412">
    <property type="entry name" value="Inosine monophosphate dehydrogenase (IMPDH)"/>
    <property type="match status" value="1"/>
</dbReference>
<dbReference type="Pfam" id="PF03060">
    <property type="entry name" value="NMO"/>
    <property type="match status" value="1"/>
</dbReference>